<keyword evidence="1" id="KW-0175">Coiled coil</keyword>
<dbReference type="InterPro" id="IPR049630">
    <property type="entry name" value="DYDC-like_DD"/>
</dbReference>
<sequence>MKPEKKDRQALIMEHASSGEPPVPELASSADEVLHDEKAIGSLQETIQQHERAQAETSDYLEKQVAIPLSLGLAAVVRAQPLDAVSYLIQWLRHYVKHEQQKDAFLKEQEALESLRRRMQLQHEAEEKERTAAASKLDAQGLTKEDRKFLKSLESVEWMGEKEFQKTLDYVCSAVEVCGVYVARLYSDGDLSGQAIQYICADKHNKFLVDSMLLEEEGVLWDALAQADEEEETGQKEDEASTEDDEDGENYRASGDDGDAEDQKPPAAYGDDPINGSRDKPKTTFIPDVMAEEKVKFWRMTRPGSLAIVPMIFEDAACKESVELMKEYLLEVKERDRIIEERNGAREKARSAKEKSRQGAGGAPFGTKGSLVNDGDSEEEEVDETTEEEELPPPVLPPVLTSKTVKMLFCVDTLGMQNALALDQLRRVEKFAIAVRERCIATREAAVKRQAEVLLNEEKLRESAAEIESVLEEEENEAAAEVESEKEQVAREVEAKLEKERQEREARKQAYLEKLAEQKRRREEERERQKEERQRKLEEKRQRRLQREEERQRRLAAAQSNREAADDSSEAQQQGTSGESGSEEDQLKTEDREDEDHEDGGEGEGEGNYTEQTAEDDEGESDTEGEADEPEAEANEDEAQEEEAEELEEEAEEPLDASIFLEEAEGKVKFERATKTLTARLGDRLLELNKMFIPTVPSVIPITAACLLLLGDSAASLRVNSNIPESSFDWQKIRSRICPRLLLRMSTFDPKATRHADPLKEASFNQEVTPLHLIGQLIEESAESEEKLLELCPPLYILQRWVELAVDYRRRHLAATAVNLYREAKMKKKAPPLLEEEVDPDFAGLQLDHVLASMQLE</sequence>
<organism evidence="3 4">
    <name type="scientific">Cystoisospora suis</name>
    <dbReference type="NCBI Taxonomy" id="483139"/>
    <lineage>
        <taxon>Eukaryota</taxon>
        <taxon>Sar</taxon>
        <taxon>Alveolata</taxon>
        <taxon>Apicomplexa</taxon>
        <taxon>Conoidasida</taxon>
        <taxon>Coccidia</taxon>
        <taxon>Eucoccidiorida</taxon>
        <taxon>Eimeriorina</taxon>
        <taxon>Sarcocystidae</taxon>
        <taxon>Cystoisospora</taxon>
    </lineage>
</organism>
<feature type="compositionally biased region" description="Acidic residues" evidence="2">
    <location>
        <begin position="613"/>
        <end position="655"/>
    </location>
</feature>
<feature type="compositionally biased region" description="Basic and acidic residues" evidence="2">
    <location>
        <begin position="483"/>
        <end position="553"/>
    </location>
</feature>
<evidence type="ECO:0000313" key="3">
    <source>
        <dbReference type="EMBL" id="PHJ20502.1"/>
    </source>
</evidence>
<feature type="compositionally biased region" description="Polar residues" evidence="2">
    <location>
        <begin position="570"/>
        <end position="580"/>
    </location>
</feature>
<dbReference type="VEuPathDB" id="ToxoDB:CSUI_005669"/>
<proteinExistence type="predicted"/>
<name>A0A2C6KWT4_9APIC</name>
<dbReference type="OrthoDB" id="432281at2759"/>
<feature type="coiled-coil region" evidence="1">
    <location>
        <begin position="98"/>
        <end position="129"/>
    </location>
</feature>
<feature type="region of interest" description="Disordered" evidence="2">
    <location>
        <begin position="477"/>
        <end position="657"/>
    </location>
</feature>
<comment type="caution">
    <text evidence="3">The sequence shown here is derived from an EMBL/GenBank/DDBJ whole genome shotgun (WGS) entry which is preliminary data.</text>
</comment>
<reference evidence="3 4" key="1">
    <citation type="journal article" date="2017" name="Int. J. Parasitol.">
        <title>The genome of the protozoan parasite Cystoisospora suis and a reverse vaccinology approach to identify vaccine candidates.</title>
        <authorList>
            <person name="Palmieri N."/>
            <person name="Shrestha A."/>
            <person name="Ruttkowski B."/>
            <person name="Beck T."/>
            <person name="Vogl C."/>
            <person name="Tomley F."/>
            <person name="Blake D.P."/>
            <person name="Joachim A."/>
        </authorList>
    </citation>
    <scope>NUCLEOTIDE SEQUENCE [LARGE SCALE GENOMIC DNA]</scope>
    <source>
        <strain evidence="3 4">Wien I</strain>
    </source>
</reference>
<dbReference type="AlphaFoldDB" id="A0A2C6KWT4"/>
<dbReference type="Pfam" id="PF05186">
    <property type="entry name" value="Dpy-30"/>
    <property type="match status" value="1"/>
</dbReference>
<accession>A0A2C6KWT4</accession>
<evidence type="ECO:0000256" key="1">
    <source>
        <dbReference type="SAM" id="Coils"/>
    </source>
</evidence>
<dbReference type="GeneID" id="94429050"/>
<gene>
    <name evidence="3" type="ORF">CSUI_005669</name>
</gene>
<dbReference type="Proteomes" id="UP000221165">
    <property type="component" value="Unassembled WGS sequence"/>
</dbReference>
<dbReference type="RefSeq" id="XP_067922190.1">
    <property type="nucleotide sequence ID" value="XM_068065839.1"/>
</dbReference>
<dbReference type="Gene3D" id="1.20.890.10">
    <property type="entry name" value="cAMP-dependent protein kinase regulatory subunit, dimerization-anchoring domain"/>
    <property type="match status" value="1"/>
</dbReference>
<dbReference type="InterPro" id="IPR007858">
    <property type="entry name" value="Dpy-30_motif"/>
</dbReference>
<dbReference type="CDD" id="cd22966">
    <property type="entry name" value="DD_DYDC-like"/>
    <property type="match status" value="1"/>
</dbReference>
<feature type="compositionally biased region" description="Acidic residues" evidence="2">
    <location>
        <begin position="375"/>
        <end position="391"/>
    </location>
</feature>
<protein>
    <submittedName>
        <fullName evidence="3">Uncharacterized protein</fullName>
    </submittedName>
</protein>
<dbReference type="EMBL" id="MIGC01002739">
    <property type="protein sequence ID" value="PHJ20502.1"/>
    <property type="molecule type" value="Genomic_DNA"/>
</dbReference>
<feature type="compositionally biased region" description="Basic and acidic residues" evidence="2">
    <location>
        <begin position="343"/>
        <end position="357"/>
    </location>
</feature>
<evidence type="ECO:0000313" key="4">
    <source>
        <dbReference type="Proteomes" id="UP000221165"/>
    </source>
</evidence>
<evidence type="ECO:0000256" key="2">
    <source>
        <dbReference type="SAM" id="MobiDB-lite"/>
    </source>
</evidence>
<feature type="compositionally biased region" description="Acidic residues" evidence="2">
    <location>
        <begin position="592"/>
        <end position="605"/>
    </location>
</feature>
<feature type="region of interest" description="Disordered" evidence="2">
    <location>
        <begin position="343"/>
        <end position="397"/>
    </location>
</feature>
<keyword evidence="4" id="KW-1185">Reference proteome</keyword>
<feature type="region of interest" description="Disordered" evidence="2">
    <location>
        <begin position="1"/>
        <end position="30"/>
    </location>
</feature>
<feature type="region of interest" description="Disordered" evidence="2">
    <location>
        <begin position="227"/>
        <end position="285"/>
    </location>
</feature>